<dbReference type="EMBL" id="JBHSNC010000019">
    <property type="protein sequence ID" value="MFC5529092.1"/>
    <property type="molecule type" value="Genomic_DNA"/>
</dbReference>
<keyword evidence="1" id="KW-0175">Coiled coil</keyword>
<evidence type="ECO:0000313" key="3">
    <source>
        <dbReference type="Proteomes" id="UP001596108"/>
    </source>
</evidence>
<proteinExistence type="predicted"/>
<dbReference type="Proteomes" id="UP001596108">
    <property type="component" value="Unassembled WGS sequence"/>
</dbReference>
<protein>
    <submittedName>
        <fullName evidence="2">DUF2508 domain-containing protein</fullName>
    </submittedName>
</protein>
<reference evidence="3" key="1">
    <citation type="journal article" date="2019" name="Int. J. Syst. Evol. Microbiol.">
        <title>The Global Catalogue of Microorganisms (GCM) 10K type strain sequencing project: providing services to taxonomists for standard genome sequencing and annotation.</title>
        <authorList>
            <consortium name="The Broad Institute Genomics Platform"/>
            <consortium name="The Broad Institute Genome Sequencing Center for Infectious Disease"/>
            <person name="Wu L."/>
            <person name="Ma J."/>
        </authorList>
    </citation>
    <scope>NUCLEOTIDE SEQUENCE [LARGE SCALE GENOMIC DNA]</scope>
    <source>
        <strain evidence="3">CGMCC 1.18578</strain>
    </source>
</reference>
<name>A0ABW0QZQ9_9BACL</name>
<dbReference type="RefSeq" id="WP_378110960.1">
    <property type="nucleotide sequence ID" value="NZ_JBHSNC010000019.1"/>
</dbReference>
<gene>
    <name evidence="2" type="ORF">ACFPQ4_06460</name>
</gene>
<organism evidence="2 3">
    <name type="scientific">Cohnella yongneupensis</name>
    <dbReference type="NCBI Taxonomy" id="425006"/>
    <lineage>
        <taxon>Bacteria</taxon>
        <taxon>Bacillati</taxon>
        <taxon>Bacillota</taxon>
        <taxon>Bacilli</taxon>
        <taxon>Bacillales</taxon>
        <taxon>Paenibacillaceae</taxon>
        <taxon>Cohnella</taxon>
    </lineage>
</organism>
<sequence length="88" mass="10660">MRLNVLREVREEVALEKSERQRLIDDVREAEREWRLAEWRFQDALGSDHVDYAIYCLEAAERKLDMLLRQAKWYWDHSKLPEGSVGRE</sequence>
<keyword evidence="3" id="KW-1185">Reference proteome</keyword>
<accession>A0ABW0QZQ9</accession>
<comment type="caution">
    <text evidence="2">The sequence shown here is derived from an EMBL/GenBank/DDBJ whole genome shotgun (WGS) entry which is preliminary data.</text>
</comment>
<feature type="coiled-coil region" evidence="1">
    <location>
        <begin position="6"/>
        <end position="33"/>
    </location>
</feature>
<evidence type="ECO:0000256" key="1">
    <source>
        <dbReference type="SAM" id="Coils"/>
    </source>
</evidence>
<evidence type="ECO:0000313" key="2">
    <source>
        <dbReference type="EMBL" id="MFC5529092.1"/>
    </source>
</evidence>